<feature type="domain" description="Major facilitator superfamily (MFS) profile" evidence="7">
    <location>
        <begin position="27"/>
        <end position="466"/>
    </location>
</feature>
<feature type="transmembrane region" description="Helical" evidence="6">
    <location>
        <begin position="178"/>
        <end position="197"/>
    </location>
</feature>
<evidence type="ECO:0000256" key="1">
    <source>
        <dbReference type="ARBA" id="ARBA00004651"/>
    </source>
</evidence>
<feature type="transmembrane region" description="Helical" evidence="6">
    <location>
        <begin position="370"/>
        <end position="396"/>
    </location>
</feature>
<dbReference type="Pfam" id="PF07690">
    <property type="entry name" value="MFS_1"/>
    <property type="match status" value="2"/>
</dbReference>
<evidence type="ECO:0000256" key="4">
    <source>
        <dbReference type="ARBA" id="ARBA00023136"/>
    </source>
</evidence>
<dbReference type="Proteomes" id="UP001187346">
    <property type="component" value="Unassembled WGS sequence"/>
</dbReference>
<evidence type="ECO:0000259" key="7">
    <source>
        <dbReference type="PROSITE" id="PS50850"/>
    </source>
</evidence>
<keyword evidence="9" id="KW-1185">Reference proteome</keyword>
<dbReference type="SUPFAM" id="SSF103473">
    <property type="entry name" value="MFS general substrate transporter"/>
    <property type="match status" value="1"/>
</dbReference>
<comment type="subcellular location">
    <subcellularLocation>
        <location evidence="1">Cell membrane</location>
        <topology evidence="1">Multi-pass membrane protein</topology>
    </subcellularLocation>
</comment>
<dbReference type="PANTHER" id="PTHR42718">
    <property type="entry name" value="MAJOR FACILITATOR SUPERFAMILY MULTIDRUG TRANSPORTER MFSC"/>
    <property type="match status" value="1"/>
</dbReference>
<gene>
    <name evidence="8" type="ORF">R5A26_45810</name>
</gene>
<feature type="transmembrane region" description="Helical" evidence="6">
    <location>
        <begin position="60"/>
        <end position="81"/>
    </location>
</feature>
<keyword evidence="3 6" id="KW-1133">Transmembrane helix</keyword>
<accession>A0ABU4FRK1</accession>
<evidence type="ECO:0000313" key="8">
    <source>
        <dbReference type="EMBL" id="MDV7223259.1"/>
    </source>
</evidence>
<dbReference type="InterPro" id="IPR020846">
    <property type="entry name" value="MFS_dom"/>
</dbReference>
<evidence type="ECO:0000256" key="2">
    <source>
        <dbReference type="ARBA" id="ARBA00022692"/>
    </source>
</evidence>
<dbReference type="Gene3D" id="1.20.1250.20">
    <property type="entry name" value="MFS general substrate transporter like domains"/>
    <property type="match status" value="1"/>
</dbReference>
<dbReference type="PANTHER" id="PTHR42718:SF40">
    <property type="entry name" value="METHYLENOMYCIN A RESISTANCE PROTEIN"/>
    <property type="match status" value="1"/>
</dbReference>
<feature type="transmembrane region" description="Helical" evidence="6">
    <location>
        <begin position="238"/>
        <end position="260"/>
    </location>
</feature>
<comment type="caution">
    <text evidence="8">The sequence shown here is derived from an EMBL/GenBank/DDBJ whole genome shotgun (WGS) entry which is preliminary data.</text>
</comment>
<protein>
    <submittedName>
        <fullName evidence="8">MFS transporter</fullName>
    </submittedName>
</protein>
<feature type="transmembrane region" description="Helical" evidence="6">
    <location>
        <begin position="281"/>
        <end position="305"/>
    </location>
</feature>
<evidence type="ECO:0000256" key="5">
    <source>
        <dbReference type="ARBA" id="ARBA00023251"/>
    </source>
</evidence>
<feature type="transmembrane region" description="Helical" evidence="6">
    <location>
        <begin position="345"/>
        <end position="364"/>
    </location>
</feature>
<feature type="transmembrane region" description="Helical" evidence="6">
    <location>
        <begin position="93"/>
        <end position="112"/>
    </location>
</feature>
<organism evidence="8 9">
    <name type="scientific">Streptomyces prunicolor</name>
    <dbReference type="NCBI Taxonomy" id="67348"/>
    <lineage>
        <taxon>Bacteria</taxon>
        <taxon>Bacillati</taxon>
        <taxon>Actinomycetota</taxon>
        <taxon>Actinomycetes</taxon>
        <taxon>Kitasatosporales</taxon>
        <taxon>Streptomycetaceae</taxon>
        <taxon>Streptomyces</taxon>
    </lineage>
</organism>
<keyword evidence="4 6" id="KW-0472">Membrane</keyword>
<name>A0ABU4FRK1_9ACTN</name>
<evidence type="ECO:0000313" key="9">
    <source>
        <dbReference type="Proteomes" id="UP001187346"/>
    </source>
</evidence>
<feature type="transmembrane region" description="Helical" evidence="6">
    <location>
        <begin position="440"/>
        <end position="460"/>
    </location>
</feature>
<dbReference type="PROSITE" id="PS50850">
    <property type="entry name" value="MFS"/>
    <property type="match status" value="1"/>
</dbReference>
<keyword evidence="5" id="KW-0046">Antibiotic resistance</keyword>
<dbReference type="Gene3D" id="1.20.1720.10">
    <property type="entry name" value="Multidrug resistance protein D"/>
    <property type="match status" value="1"/>
</dbReference>
<feature type="transmembrane region" description="Helical" evidence="6">
    <location>
        <begin position="152"/>
        <end position="172"/>
    </location>
</feature>
<dbReference type="InterPro" id="IPR036259">
    <property type="entry name" value="MFS_trans_sf"/>
</dbReference>
<keyword evidence="2 6" id="KW-0812">Transmembrane</keyword>
<feature type="transmembrane region" description="Helical" evidence="6">
    <location>
        <begin position="417"/>
        <end position="434"/>
    </location>
</feature>
<feature type="transmembrane region" description="Helical" evidence="6">
    <location>
        <begin position="311"/>
        <end position="333"/>
    </location>
</feature>
<dbReference type="EMBL" id="JAWMAJ010000297">
    <property type="protein sequence ID" value="MDV7223259.1"/>
    <property type="molecule type" value="Genomic_DNA"/>
</dbReference>
<dbReference type="RefSeq" id="WP_266860888.1">
    <property type="nucleotide sequence ID" value="NZ_JAPEMW010000001.1"/>
</dbReference>
<dbReference type="InterPro" id="IPR011701">
    <property type="entry name" value="MFS"/>
</dbReference>
<evidence type="ECO:0000256" key="3">
    <source>
        <dbReference type="ARBA" id="ARBA00022989"/>
    </source>
</evidence>
<sequence length="469" mass="47970">MATESTTPTVTAASAPTALSPSAAAVTIISLAAGFVMSIVDTTVINIAGPEIQARLGVTLSGLTWVVDGYTLAFAALLLLAGSLAGRFGAKSVYLRGIALFVVASALCGAAPSSGVLIAGRLLQGMGAALCMPSSLALLTNSFPDPKQRARMVGVWASIISGAAALGPVLGGVLVGTIGWRSIFLLNIPIGIVGFVLSRRHIAAIPPRVFKPALLGHGLSIVWLAALCFAVIEGPVYGWSSAPILVAVAVAVLGAVLFVVEERTAAAPVLPRELLRKPRVNATNGISFLLNFGLFGVIFMFGLFIQKARGAGPLMAGLQMLPLWGLFVVGNILFTKITSKAGTRWPMVAGLGVAGVVSLGLATISADTPYWVLAVLIGIDSLCIGVTVPAMTASLMEAAGQEYASAAGSTLNATRQVGTLLGVAVVGAVLNVAGDWYTAASVTFVVAACCYLASTLLAWASTRPQRTDR</sequence>
<reference evidence="8 9" key="1">
    <citation type="submission" date="2023-10" db="EMBL/GenBank/DDBJ databases">
        <title>Characterization of rhizosphere-enriched actinobacteria from wheat plants lab-grown on chernevaya soil.</title>
        <authorList>
            <person name="Tikhonova E.N."/>
            <person name="Konopkin A."/>
            <person name="Kravchenko I.K."/>
        </authorList>
    </citation>
    <scope>NUCLEOTIDE SEQUENCE [LARGE SCALE GENOMIC DNA]</scope>
    <source>
        <strain evidence="8 9">RR29</strain>
    </source>
</reference>
<feature type="transmembrane region" description="Helical" evidence="6">
    <location>
        <begin position="209"/>
        <end position="232"/>
    </location>
</feature>
<proteinExistence type="predicted"/>
<evidence type="ECO:0000256" key="6">
    <source>
        <dbReference type="SAM" id="Phobius"/>
    </source>
</evidence>
<feature type="transmembrane region" description="Helical" evidence="6">
    <location>
        <begin position="23"/>
        <end position="48"/>
    </location>
</feature>
<dbReference type="CDD" id="cd17321">
    <property type="entry name" value="MFS_MMR_MDR_like"/>
    <property type="match status" value="1"/>
</dbReference>